<organism evidence="2 3">
    <name type="scientific">Mycena alexandri</name>
    <dbReference type="NCBI Taxonomy" id="1745969"/>
    <lineage>
        <taxon>Eukaryota</taxon>
        <taxon>Fungi</taxon>
        <taxon>Dikarya</taxon>
        <taxon>Basidiomycota</taxon>
        <taxon>Agaricomycotina</taxon>
        <taxon>Agaricomycetes</taxon>
        <taxon>Agaricomycetidae</taxon>
        <taxon>Agaricales</taxon>
        <taxon>Marasmiineae</taxon>
        <taxon>Mycenaceae</taxon>
        <taxon>Mycena</taxon>
    </lineage>
</organism>
<dbReference type="PANTHER" id="PTHR45740">
    <property type="entry name" value="POLY [ADP-RIBOSE] POLYMERASE"/>
    <property type="match status" value="1"/>
</dbReference>
<proteinExistence type="predicted"/>
<evidence type="ECO:0000313" key="3">
    <source>
        <dbReference type="Proteomes" id="UP001218188"/>
    </source>
</evidence>
<dbReference type="InterPro" id="IPR012317">
    <property type="entry name" value="Poly(ADP-ribose)pol_cat_dom"/>
</dbReference>
<dbReference type="Gene3D" id="3.90.228.10">
    <property type="match status" value="1"/>
</dbReference>
<dbReference type="Pfam" id="PF00644">
    <property type="entry name" value="PARP"/>
    <property type="match status" value="1"/>
</dbReference>
<keyword evidence="3" id="KW-1185">Reference proteome</keyword>
<evidence type="ECO:0000313" key="2">
    <source>
        <dbReference type="EMBL" id="KAJ7021610.1"/>
    </source>
</evidence>
<dbReference type="PANTHER" id="PTHR45740:SF2">
    <property type="entry name" value="POLY [ADP-RIBOSE] POLYMERASE"/>
    <property type="match status" value="1"/>
</dbReference>
<dbReference type="SUPFAM" id="SSF56399">
    <property type="entry name" value="ADP-ribosylation"/>
    <property type="match status" value="1"/>
</dbReference>
<reference evidence="2" key="1">
    <citation type="submission" date="2023-03" db="EMBL/GenBank/DDBJ databases">
        <title>Massive genome expansion in bonnet fungi (Mycena s.s.) driven by repeated elements and novel gene families across ecological guilds.</title>
        <authorList>
            <consortium name="Lawrence Berkeley National Laboratory"/>
            <person name="Harder C.B."/>
            <person name="Miyauchi S."/>
            <person name="Viragh M."/>
            <person name="Kuo A."/>
            <person name="Thoen E."/>
            <person name="Andreopoulos B."/>
            <person name="Lu D."/>
            <person name="Skrede I."/>
            <person name="Drula E."/>
            <person name="Henrissat B."/>
            <person name="Morin E."/>
            <person name="Kohler A."/>
            <person name="Barry K."/>
            <person name="LaButti K."/>
            <person name="Morin E."/>
            <person name="Salamov A."/>
            <person name="Lipzen A."/>
            <person name="Mereny Z."/>
            <person name="Hegedus B."/>
            <person name="Baldrian P."/>
            <person name="Stursova M."/>
            <person name="Weitz H."/>
            <person name="Taylor A."/>
            <person name="Grigoriev I.V."/>
            <person name="Nagy L.G."/>
            <person name="Martin F."/>
            <person name="Kauserud H."/>
        </authorList>
    </citation>
    <scope>NUCLEOTIDE SEQUENCE</scope>
    <source>
        <strain evidence="2">CBHHK200</strain>
    </source>
</reference>
<dbReference type="InterPro" id="IPR051712">
    <property type="entry name" value="ARTD-AVP"/>
</dbReference>
<dbReference type="SUPFAM" id="SSF54495">
    <property type="entry name" value="UBC-like"/>
    <property type="match status" value="1"/>
</dbReference>
<evidence type="ECO:0000259" key="1">
    <source>
        <dbReference type="PROSITE" id="PS50908"/>
    </source>
</evidence>
<accession>A0AAD6S873</accession>
<dbReference type="GO" id="GO:1990404">
    <property type="term" value="F:NAD+-protein mono-ADP-ribosyltransferase activity"/>
    <property type="evidence" value="ECO:0007669"/>
    <property type="project" value="TreeGrafter"/>
</dbReference>
<dbReference type="InterPro" id="IPR016135">
    <property type="entry name" value="UBQ-conjugating_enzyme/RWD"/>
</dbReference>
<feature type="domain" description="RWD" evidence="1">
    <location>
        <begin position="8"/>
        <end position="106"/>
    </location>
</feature>
<dbReference type="GO" id="GO:0003950">
    <property type="term" value="F:NAD+ poly-ADP-ribosyltransferase activity"/>
    <property type="evidence" value="ECO:0007669"/>
    <property type="project" value="InterPro"/>
</dbReference>
<gene>
    <name evidence="2" type="ORF">C8F04DRAFT_1241230</name>
</gene>
<dbReference type="InterPro" id="IPR006575">
    <property type="entry name" value="RWD_dom"/>
</dbReference>
<comment type="caution">
    <text evidence="2">The sequence shown here is derived from an EMBL/GenBank/DDBJ whole genome shotgun (WGS) entry which is preliminary data.</text>
</comment>
<dbReference type="SMART" id="SM00591">
    <property type="entry name" value="RWD"/>
    <property type="match status" value="1"/>
</dbReference>
<name>A0AAD6S873_9AGAR</name>
<sequence length="446" mass="50979">MSSSERDEEIFSIQSIYCDDKISFETIDDTHFQFHCPPIRLSVHVPLTYPDRNALPEVNLDSTGLGVSRMQMSQLSMRLKTIIFARPEDLILFDLTEEVRDFAFEISDNMVESYEEDEEEDLENANDEFIADQRISDPGIIRGHMGSVTIESIMKDIQDRTRLHLLHAECVIRADLRKRFMQMKSHLQAKGRREHHGRRSVDHAVDEAGREQIVFHGTPRQNVGSIVSSGFVVPGNPTRAGQGVEVRCGTTWGQGIYTSPDPCYSLSYTDDTRSRGPTAFPGQKLIVCSVLMGKRHDVYDYRRYSPEVEEGYDSHVSPSDLEYVVFEGAQVLPLFVLHLTSKAKWDLLSMEENKVVPDLVLDKLRAGLSMKDRRDLEVARRKNLTQLARKYLPNGFGPARGDKFVVEEMAPVDDDEEMWGDFQDPTSNIPGEFQYDRVQSFWNSSW</sequence>
<dbReference type="GO" id="GO:0005634">
    <property type="term" value="C:nucleus"/>
    <property type="evidence" value="ECO:0007669"/>
    <property type="project" value="TreeGrafter"/>
</dbReference>
<dbReference type="Proteomes" id="UP001218188">
    <property type="component" value="Unassembled WGS sequence"/>
</dbReference>
<dbReference type="PROSITE" id="PS50908">
    <property type="entry name" value="RWD"/>
    <property type="match status" value="1"/>
</dbReference>
<protein>
    <recommendedName>
        <fullName evidence="1">RWD domain-containing protein</fullName>
    </recommendedName>
</protein>
<dbReference type="Pfam" id="PF05773">
    <property type="entry name" value="RWD"/>
    <property type="match status" value="1"/>
</dbReference>
<dbReference type="Gene3D" id="3.10.110.10">
    <property type="entry name" value="Ubiquitin Conjugating Enzyme"/>
    <property type="match status" value="1"/>
</dbReference>
<dbReference type="AlphaFoldDB" id="A0AAD6S873"/>
<dbReference type="EMBL" id="JARJCM010000227">
    <property type="protein sequence ID" value="KAJ7021610.1"/>
    <property type="molecule type" value="Genomic_DNA"/>
</dbReference>